<protein>
    <submittedName>
        <fullName evidence="3">Metallophosphoesterase family protein</fullName>
    </submittedName>
</protein>
<name>A0A7X1NPE2_9MICC</name>
<organism evidence="3 4">
    <name type="scientific">Arthrobacter bussei</name>
    <dbReference type="NCBI Taxonomy" id="2594179"/>
    <lineage>
        <taxon>Bacteria</taxon>
        <taxon>Bacillati</taxon>
        <taxon>Actinomycetota</taxon>
        <taxon>Actinomycetes</taxon>
        <taxon>Micrococcales</taxon>
        <taxon>Micrococcaceae</taxon>
        <taxon>Arthrobacter</taxon>
    </lineage>
</organism>
<dbReference type="AlphaFoldDB" id="A0A7X1NPE2"/>
<dbReference type="Pfam" id="PF12850">
    <property type="entry name" value="Metallophos_2"/>
    <property type="match status" value="1"/>
</dbReference>
<gene>
    <name evidence="3" type="ORF">FNH21_07160</name>
</gene>
<dbReference type="PANTHER" id="PTHR42850:SF2">
    <property type="entry name" value="BLL5683 PROTEIN"/>
    <property type="match status" value="1"/>
</dbReference>
<evidence type="ECO:0000259" key="2">
    <source>
        <dbReference type="Pfam" id="PF12850"/>
    </source>
</evidence>
<dbReference type="RefSeq" id="WP_152813397.1">
    <property type="nucleotide sequence ID" value="NZ_VJXX01000001.1"/>
</dbReference>
<dbReference type="GO" id="GO:0005737">
    <property type="term" value="C:cytoplasm"/>
    <property type="evidence" value="ECO:0007669"/>
    <property type="project" value="TreeGrafter"/>
</dbReference>
<evidence type="ECO:0000313" key="4">
    <source>
        <dbReference type="Proteomes" id="UP000326464"/>
    </source>
</evidence>
<dbReference type="InterPro" id="IPR050126">
    <property type="entry name" value="Ap4A_hydrolase"/>
</dbReference>
<dbReference type="Proteomes" id="UP000326464">
    <property type="component" value="Unassembled WGS sequence"/>
</dbReference>
<feature type="domain" description="Calcineurin-like phosphoesterase" evidence="2">
    <location>
        <begin position="3"/>
        <end position="192"/>
    </location>
</feature>
<dbReference type="OrthoDB" id="9813918at2"/>
<dbReference type="InterPro" id="IPR029052">
    <property type="entry name" value="Metallo-depent_PP-like"/>
</dbReference>
<reference evidence="4" key="1">
    <citation type="submission" date="2019-07" db="EMBL/GenBank/DDBJ databases">
        <title>Arthrobacter KR32 sp. nov., isolated from mountain cheese made of cows milk.</title>
        <authorList>
            <person name="Flegler A."/>
        </authorList>
    </citation>
    <scope>NUCLEOTIDE SEQUENCE [LARGE SCALE GENOMIC DNA]</scope>
    <source>
        <strain evidence="4">KR32</strain>
    </source>
</reference>
<dbReference type="Gene3D" id="3.60.21.10">
    <property type="match status" value="1"/>
</dbReference>
<comment type="caution">
    <text evidence="3">The sequence shown here is derived from an EMBL/GenBank/DDBJ whole genome shotgun (WGS) entry which is preliminary data.</text>
</comment>
<evidence type="ECO:0000256" key="1">
    <source>
        <dbReference type="ARBA" id="ARBA00008950"/>
    </source>
</evidence>
<keyword evidence="4" id="KW-1185">Reference proteome</keyword>
<dbReference type="PIRSF" id="PIRSF000883">
    <property type="entry name" value="Pesterase_MJ0912"/>
    <property type="match status" value="1"/>
</dbReference>
<dbReference type="InterPro" id="IPR024654">
    <property type="entry name" value="Calcineurin-like_PHP_lpxH"/>
</dbReference>
<proteinExistence type="inferred from homology"/>
<dbReference type="EMBL" id="VJXX01000001">
    <property type="protein sequence ID" value="MPY10503.1"/>
    <property type="molecule type" value="Genomic_DNA"/>
</dbReference>
<dbReference type="SUPFAM" id="SSF56300">
    <property type="entry name" value="Metallo-dependent phosphatases"/>
    <property type="match status" value="1"/>
</dbReference>
<dbReference type="PANTHER" id="PTHR42850">
    <property type="entry name" value="METALLOPHOSPHOESTERASE"/>
    <property type="match status" value="1"/>
</dbReference>
<evidence type="ECO:0000313" key="3">
    <source>
        <dbReference type="EMBL" id="MPY10503.1"/>
    </source>
</evidence>
<sequence>MQRVAVISDLHGNATAFEAVLADLRRRGVSTIVNLGDVAGKGPRGSECVRLSRLHCAVTVRGNWDDFLPSETPERRDDAGWWWHSELSPEDRVWLRSLPLSHDITLSGRRIRLFHASARSVYHRVHAQHTDEEFAGMFAATELTGDGPLPDVVCYGDIHDAFISTHRSRTLVNVGSVGNPLDEPQASYVILEGEPDGDRSAPFGIQFVRVAYDIDAEIALATALGMPALEAYAIELRTAIYRGHHEAAGLLGQDDGQASVRSRLLDP</sequence>
<dbReference type="InterPro" id="IPR011152">
    <property type="entry name" value="Pesterase_MJ0912"/>
</dbReference>
<accession>A0A7X1NPE2</accession>
<dbReference type="GO" id="GO:0016791">
    <property type="term" value="F:phosphatase activity"/>
    <property type="evidence" value="ECO:0007669"/>
    <property type="project" value="TreeGrafter"/>
</dbReference>
<comment type="similarity">
    <text evidence="1">Belongs to the metallophosphoesterase superfamily. YfcE family.</text>
</comment>